<keyword evidence="4" id="KW-1185">Reference proteome</keyword>
<organism evidence="3 4">
    <name type="scientific">Arthrobacter ginkgonis</name>
    <dbReference type="NCBI Taxonomy" id="1630594"/>
    <lineage>
        <taxon>Bacteria</taxon>
        <taxon>Bacillati</taxon>
        <taxon>Actinomycetota</taxon>
        <taxon>Actinomycetes</taxon>
        <taxon>Micrococcales</taxon>
        <taxon>Micrococcaceae</taxon>
        <taxon>Arthrobacter</taxon>
    </lineage>
</organism>
<dbReference type="EMBL" id="BAABEO010000008">
    <property type="protein sequence ID" value="GAA3674979.1"/>
    <property type="molecule type" value="Genomic_DNA"/>
</dbReference>
<accession>A0ABP7C283</accession>
<protein>
    <submittedName>
        <fullName evidence="3">Uncharacterized protein</fullName>
    </submittedName>
</protein>
<gene>
    <name evidence="3" type="ORF">GCM10023081_11730</name>
</gene>
<dbReference type="Proteomes" id="UP001500752">
    <property type="component" value="Unassembled WGS sequence"/>
</dbReference>
<evidence type="ECO:0000313" key="4">
    <source>
        <dbReference type="Proteomes" id="UP001500752"/>
    </source>
</evidence>
<feature type="region of interest" description="Disordered" evidence="1">
    <location>
        <begin position="31"/>
        <end position="51"/>
    </location>
</feature>
<comment type="caution">
    <text evidence="3">The sequence shown here is derived from an EMBL/GenBank/DDBJ whole genome shotgun (WGS) entry which is preliminary data.</text>
</comment>
<evidence type="ECO:0000256" key="2">
    <source>
        <dbReference type="SAM" id="SignalP"/>
    </source>
</evidence>
<keyword evidence="2" id="KW-0732">Signal</keyword>
<feature type="signal peptide" evidence="2">
    <location>
        <begin position="1"/>
        <end position="22"/>
    </location>
</feature>
<reference evidence="4" key="1">
    <citation type="journal article" date="2019" name="Int. J. Syst. Evol. Microbiol.">
        <title>The Global Catalogue of Microorganisms (GCM) 10K type strain sequencing project: providing services to taxonomists for standard genome sequencing and annotation.</title>
        <authorList>
            <consortium name="The Broad Institute Genomics Platform"/>
            <consortium name="The Broad Institute Genome Sequencing Center for Infectious Disease"/>
            <person name="Wu L."/>
            <person name="Ma J."/>
        </authorList>
    </citation>
    <scope>NUCLEOTIDE SEQUENCE [LARGE SCALE GENOMIC DNA]</scope>
    <source>
        <strain evidence="4">JCM 30742</strain>
    </source>
</reference>
<sequence>MKKLIAAFAVAAAIAGASFVSVGEWPHSGGQTNVAVGEWPHKVRSTEPTTN</sequence>
<evidence type="ECO:0000256" key="1">
    <source>
        <dbReference type="SAM" id="MobiDB-lite"/>
    </source>
</evidence>
<dbReference type="RefSeq" id="WP_345149167.1">
    <property type="nucleotide sequence ID" value="NZ_BAABEO010000008.1"/>
</dbReference>
<evidence type="ECO:0000313" key="3">
    <source>
        <dbReference type="EMBL" id="GAA3674979.1"/>
    </source>
</evidence>
<proteinExistence type="predicted"/>
<feature type="chain" id="PRO_5046892207" evidence="2">
    <location>
        <begin position="23"/>
        <end position="51"/>
    </location>
</feature>
<name>A0ABP7C283_9MICC</name>